<evidence type="ECO:0000313" key="8">
    <source>
        <dbReference type="EMBL" id="EPT05690.1"/>
    </source>
</evidence>
<dbReference type="GO" id="GO:0009055">
    <property type="term" value="F:electron transfer activity"/>
    <property type="evidence" value="ECO:0007669"/>
    <property type="project" value="InterPro"/>
</dbReference>
<dbReference type="FunCoup" id="S8G691">
    <property type="interactions" value="197"/>
</dbReference>
<organism evidence="8 9">
    <name type="scientific">Fomitopsis schrenkii</name>
    <name type="common">Brown rot fungus</name>
    <dbReference type="NCBI Taxonomy" id="2126942"/>
    <lineage>
        <taxon>Eukaryota</taxon>
        <taxon>Fungi</taxon>
        <taxon>Dikarya</taxon>
        <taxon>Basidiomycota</taxon>
        <taxon>Agaricomycotina</taxon>
        <taxon>Agaricomycetes</taxon>
        <taxon>Polyporales</taxon>
        <taxon>Fomitopsis</taxon>
    </lineage>
</organism>
<gene>
    <name evidence="8" type="ORF">FOMPIDRAFT_1045006</name>
</gene>
<dbReference type="SUPFAM" id="SSF81343">
    <property type="entry name" value="Fumarate reductase respiratory complex transmembrane subunits"/>
    <property type="match status" value="1"/>
</dbReference>
<evidence type="ECO:0000256" key="2">
    <source>
        <dbReference type="ARBA" id="ARBA00022617"/>
    </source>
</evidence>
<dbReference type="HOGENOM" id="CLU_094691_0_0_1"/>
<dbReference type="Proteomes" id="UP000015241">
    <property type="component" value="Unassembled WGS sequence"/>
</dbReference>
<dbReference type="PANTHER" id="PTHR10978:SF5">
    <property type="entry name" value="SUCCINATE DEHYDROGENASE CYTOCHROME B560 SUBUNIT, MITOCHONDRIAL"/>
    <property type="match status" value="1"/>
</dbReference>
<keyword evidence="4" id="KW-0479">Metal-binding</keyword>
<evidence type="ECO:0000313" key="9">
    <source>
        <dbReference type="Proteomes" id="UP000015241"/>
    </source>
</evidence>
<dbReference type="STRING" id="743788.S8G691"/>
<dbReference type="PANTHER" id="PTHR10978">
    <property type="entry name" value="SUCCINATE DEHYDROGENASE CYTOCHROME B560 SUBUNIT"/>
    <property type="match status" value="1"/>
</dbReference>
<keyword evidence="3" id="KW-0812">Transmembrane</keyword>
<dbReference type="GO" id="GO:0006099">
    <property type="term" value="P:tricarboxylic acid cycle"/>
    <property type="evidence" value="ECO:0007669"/>
    <property type="project" value="InterPro"/>
</dbReference>
<dbReference type="Pfam" id="PF01127">
    <property type="entry name" value="Sdh_cyt"/>
    <property type="match status" value="1"/>
</dbReference>
<protein>
    <recommendedName>
        <fullName evidence="10">Succinate dehydrogenase cytochrome b560 subunit</fullName>
    </recommendedName>
</protein>
<dbReference type="InterPro" id="IPR018495">
    <property type="entry name" value="Succ_DH_cyt_bsu_CS"/>
</dbReference>
<keyword evidence="5" id="KW-1133">Transmembrane helix</keyword>
<dbReference type="GO" id="GO:0005739">
    <property type="term" value="C:mitochondrion"/>
    <property type="evidence" value="ECO:0007669"/>
    <property type="project" value="GOC"/>
</dbReference>
<evidence type="ECO:0000256" key="3">
    <source>
        <dbReference type="ARBA" id="ARBA00022692"/>
    </source>
</evidence>
<dbReference type="NCBIfam" id="TIGR02970">
    <property type="entry name" value="succ_dehyd_cytB"/>
    <property type="match status" value="1"/>
</dbReference>
<evidence type="ECO:0008006" key="10">
    <source>
        <dbReference type="Google" id="ProtNLM"/>
    </source>
</evidence>
<keyword evidence="7" id="KW-0472">Membrane</keyword>
<keyword evidence="9" id="KW-1185">Reference proteome</keyword>
<dbReference type="PROSITE" id="PS01001">
    <property type="entry name" value="SDH_CYT_2"/>
    <property type="match status" value="1"/>
</dbReference>
<dbReference type="GO" id="GO:0006121">
    <property type="term" value="P:mitochondrial electron transport, succinate to ubiquinone"/>
    <property type="evidence" value="ECO:0007669"/>
    <property type="project" value="TreeGrafter"/>
</dbReference>
<sequence>MSSVRVLGLGPALRQAALKPRANAFRMMIPKRGIKTQSLPPSAMTEILNTQRLKRPSSPHFTIYQPQLTWLASIANRMTGSALSVLIYGYALAYLAAPGVFDSAHVIEFVGALPEAVKYTGKVLLAAPFAMHSWNGVRHLVWDTGRFLSLKGAYQTGYAMLGATAVTTIALVLL</sequence>
<dbReference type="AlphaFoldDB" id="S8G691"/>
<accession>S8G691</accession>
<proteinExistence type="predicted"/>
<dbReference type="InterPro" id="IPR014314">
    <property type="entry name" value="Succ_DH_cytb556"/>
</dbReference>
<evidence type="ECO:0000256" key="6">
    <source>
        <dbReference type="ARBA" id="ARBA00023004"/>
    </source>
</evidence>
<evidence type="ECO:0000256" key="7">
    <source>
        <dbReference type="ARBA" id="ARBA00023136"/>
    </source>
</evidence>
<evidence type="ECO:0000256" key="5">
    <source>
        <dbReference type="ARBA" id="ARBA00022989"/>
    </source>
</evidence>
<evidence type="ECO:0000256" key="4">
    <source>
        <dbReference type="ARBA" id="ARBA00022723"/>
    </source>
</evidence>
<dbReference type="InterPro" id="IPR000701">
    <property type="entry name" value="SuccDH_FuR_B_TM-su"/>
</dbReference>
<comment type="subcellular location">
    <subcellularLocation>
        <location evidence="1">Membrane</location>
        <topology evidence="1">Multi-pass membrane protein</topology>
    </subcellularLocation>
</comment>
<dbReference type="CDD" id="cd03499">
    <property type="entry name" value="SQR_TypeC_SdhC"/>
    <property type="match status" value="1"/>
</dbReference>
<evidence type="ECO:0000256" key="1">
    <source>
        <dbReference type="ARBA" id="ARBA00004141"/>
    </source>
</evidence>
<dbReference type="eggNOG" id="KOG0449">
    <property type="taxonomic scope" value="Eukaryota"/>
</dbReference>
<dbReference type="InParanoid" id="S8G691"/>
<dbReference type="GO" id="GO:0046872">
    <property type="term" value="F:metal ion binding"/>
    <property type="evidence" value="ECO:0007669"/>
    <property type="project" value="UniProtKB-KW"/>
</dbReference>
<keyword evidence="2" id="KW-0349">Heme</keyword>
<dbReference type="InterPro" id="IPR034804">
    <property type="entry name" value="SQR/QFR_C/D"/>
</dbReference>
<dbReference type="Gene3D" id="1.20.1300.10">
    <property type="entry name" value="Fumarate reductase/succinate dehydrogenase, transmembrane subunit"/>
    <property type="match status" value="1"/>
</dbReference>
<dbReference type="EMBL" id="KE504123">
    <property type="protein sequence ID" value="EPT05690.1"/>
    <property type="molecule type" value="Genomic_DNA"/>
</dbReference>
<reference evidence="8 9" key="1">
    <citation type="journal article" date="2012" name="Science">
        <title>The Paleozoic origin of enzymatic lignin decomposition reconstructed from 31 fungal genomes.</title>
        <authorList>
            <person name="Floudas D."/>
            <person name="Binder M."/>
            <person name="Riley R."/>
            <person name="Barry K."/>
            <person name="Blanchette R.A."/>
            <person name="Henrissat B."/>
            <person name="Martinez A.T."/>
            <person name="Otillar R."/>
            <person name="Spatafora J.W."/>
            <person name="Yadav J.S."/>
            <person name="Aerts A."/>
            <person name="Benoit I."/>
            <person name="Boyd A."/>
            <person name="Carlson A."/>
            <person name="Copeland A."/>
            <person name="Coutinho P.M."/>
            <person name="de Vries R.P."/>
            <person name="Ferreira P."/>
            <person name="Findley K."/>
            <person name="Foster B."/>
            <person name="Gaskell J."/>
            <person name="Glotzer D."/>
            <person name="Gorecki P."/>
            <person name="Heitman J."/>
            <person name="Hesse C."/>
            <person name="Hori C."/>
            <person name="Igarashi K."/>
            <person name="Jurgens J.A."/>
            <person name="Kallen N."/>
            <person name="Kersten P."/>
            <person name="Kohler A."/>
            <person name="Kuees U."/>
            <person name="Kumar T.K.A."/>
            <person name="Kuo A."/>
            <person name="LaButti K."/>
            <person name="Larrondo L.F."/>
            <person name="Lindquist E."/>
            <person name="Ling A."/>
            <person name="Lombard V."/>
            <person name="Lucas S."/>
            <person name="Lundell T."/>
            <person name="Martin R."/>
            <person name="McLaughlin D.J."/>
            <person name="Morgenstern I."/>
            <person name="Morin E."/>
            <person name="Murat C."/>
            <person name="Nagy L.G."/>
            <person name="Nolan M."/>
            <person name="Ohm R.A."/>
            <person name="Patyshakuliyeva A."/>
            <person name="Rokas A."/>
            <person name="Ruiz-Duenas F.J."/>
            <person name="Sabat G."/>
            <person name="Salamov A."/>
            <person name="Samejima M."/>
            <person name="Schmutz J."/>
            <person name="Slot J.C."/>
            <person name="St John F."/>
            <person name="Stenlid J."/>
            <person name="Sun H."/>
            <person name="Sun S."/>
            <person name="Syed K."/>
            <person name="Tsang A."/>
            <person name="Wiebenga A."/>
            <person name="Young D."/>
            <person name="Pisabarro A."/>
            <person name="Eastwood D.C."/>
            <person name="Martin F."/>
            <person name="Cullen D."/>
            <person name="Grigoriev I.V."/>
            <person name="Hibbett D.S."/>
        </authorList>
    </citation>
    <scope>NUCLEOTIDE SEQUENCE</scope>
    <source>
        <strain evidence="9">FP-58527</strain>
    </source>
</reference>
<keyword evidence="6" id="KW-0408">Iron</keyword>
<dbReference type="GO" id="GO:0016020">
    <property type="term" value="C:membrane"/>
    <property type="evidence" value="ECO:0007669"/>
    <property type="project" value="UniProtKB-SubCell"/>
</dbReference>
<name>S8G691_FOMSC</name>
<dbReference type="OrthoDB" id="588261at2759"/>